<dbReference type="Proteomes" id="UP001412239">
    <property type="component" value="Unassembled WGS sequence"/>
</dbReference>
<accession>A0A292PUZ7</accession>
<protein>
    <submittedName>
        <fullName evidence="2">Uncharacterized protein</fullName>
    </submittedName>
</protein>
<dbReference type="EMBL" id="LN891022">
    <property type="protein sequence ID" value="CUS11422.1"/>
    <property type="molecule type" value="Genomic_DNA"/>
</dbReference>
<sequence length="173" mass="19448">MMADATTSHIVNFTHRTLRSPHLRFSPVYSKKWNKRELTIPLNQTNIPMSGINTGVFFAAVMPGLYAQCLSLLTEPRKRLVAIGCLAGMGGSRVLRGCLMWVVGVLGCLLGRVLSKRKRREGGVSFQREQGNRHLAWVGELCRCGRRGSWTILCLFCECRISILKTDTTRQRP</sequence>
<feature type="transmembrane region" description="Helical" evidence="1">
    <location>
        <begin position="56"/>
        <end position="74"/>
    </location>
</feature>
<evidence type="ECO:0000256" key="1">
    <source>
        <dbReference type="SAM" id="Phobius"/>
    </source>
</evidence>
<evidence type="ECO:0000313" key="3">
    <source>
        <dbReference type="Proteomes" id="UP001412239"/>
    </source>
</evidence>
<proteinExistence type="predicted"/>
<evidence type="ECO:0000313" key="2">
    <source>
        <dbReference type="EMBL" id="CUS11422.1"/>
    </source>
</evidence>
<reference evidence="2" key="1">
    <citation type="submission" date="2015-10" db="EMBL/GenBank/DDBJ databases">
        <authorList>
            <person name="Regsiter A."/>
            <person name="william w."/>
        </authorList>
    </citation>
    <scope>NUCLEOTIDE SEQUENCE</scope>
    <source>
        <strain evidence="2">Montdore</strain>
    </source>
</reference>
<keyword evidence="1" id="KW-1133">Transmembrane helix</keyword>
<name>A0A292PUZ7_9PEZI</name>
<keyword evidence="1" id="KW-0812">Transmembrane</keyword>
<organism evidence="2 3">
    <name type="scientific">Tuber aestivum</name>
    <name type="common">summer truffle</name>
    <dbReference type="NCBI Taxonomy" id="59557"/>
    <lineage>
        <taxon>Eukaryota</taxon>
        <taxon>Fungi</taxon>
        <taxon>Dikarya</taxon>
        <taxon>Ascomycota</taxon>
        <taxon>Pezizomycotina</taxon>
        <taxon>Pezizomycetes</taxon>
        <taxon>Pezizales</taxon>
        <taxon>Tuberaceae</taxon>
        <taxon>Tuber</taxon>
    </lineage>
</organism>
<dbReference type="AlphaFoldDB" id="A0A292PUZ7"/>
<feature type="transmembrane region" description="Helical" evidence="1">
    <location>
        <begin position="94"/>
        <end position="114"/>
    </location>
</feature>
<keyword evidence="3" id="KW-1185">Reference proteome</keyword>
<keyword evidence="1" id="KW-0472">Membrane</keyword>
<gene>
    <name evidence="2" type="ORF">GSTUAT00004524001</name>
</gene>